<dbReference type="AlphaFoldDB" id="A0A380MXT6"/>
<dbReference type="InterPro" id="IPR019004">
    <property type="entry name" value="YqeY/Aim41"/>
</dbReference>
<dbReference type="Gene3D" id="1.10.10.410">
    <property type="match status" value="1"/>
</dbReference>
<proteinExistence type="predicted"/>
<name>A0A380MXT6_9GAMM</name>
<dbReference type="RefSeq" id="WP_115218383.1">
    <property type="nucleotide sequence ID" value="NZ_UHIA01000004.1"/>
</dbReference>
<evidence type="ECO:0000313" key="2">
    <source>
        <dbReference type="Proteomes" id="UP000254575"/>
    </source>
</evidence>
<organism evidence="1 2">
    <name type="scientific">Suttonella indologenes</name>
    <dbReference type="NCBI Taxonomy" id="13276"/>
    <lineage>
        <taxon>Bacteria</taxon>
        <taxon>Pseudomonadati</taxon>
        <taxon>Pseudomonadota</taxon>
        <taxon>Gammaproteobacteria</taxon>
        <taxon>Cardiobacteriales</taxon>
        <taxon>Cardiobacteriaceae</taxon>
        <taxon>Suttonella</taxon>
    </lineage>
</organism>
<dbReference type="EMBL" id="UHIA01000004">
    <property type="protein sequence ID" value="SUO96713.1"/>
    <property type="molecule type" value="Genomic_DNA"/>
</dbReference>
<dbReference type="InterPro" id="IPR042184">
    <property type="entry name" value="YqeY/Aim41_N"/>
</dbReference>
<protein>
    <submittedName>
        <fullName evidence="1">Uncharacterized conserved protein</fullName>
    </submittedName>
</protein>
<dbReference type="OrthoDB" id="9788127at2"/>
<dbReference type="GO" id="GO:0016884">
    <property type="term" value="F:carbon-nitrogen ligase activity, with glutamine as amido-N-donor"/>
    <property type="evidence" value="ECO:0007669"/>
    <property type="project" value="InterPro"/>
</dbReference>
<accession>A0A380MXT6</accession>
<dbReference type="PANTHER" id="PTHR28055:SF1">
    <property type="entry name" value="ALTERED INHERITANCE OF MITOCHONDRIA PROTEIN 41, MITOCHONDRIAL"/>
    <property type="match status" value="1"/>
</dbReference>
<dbReference type="Pfam" id="PF09424">
    <property type="entry name" value="YqeY"/>
    <property type="match status" value="1"/>
</dbReference>
<evidence type="ECO:0000313" key="1">
    <source>
        <dbReference type="EMBL" id="SUO96713.1"/>
    </source>
</evidence>
<dbReference type="SUPFAM" id="SSF89095">
    <property type="entry name" value="GatB/YqeY motif"/>
    <property type="match status" value="1"/>
</dbReference>
<keyword evidence="2" id="KW-1185">Reference proteome</keyword>
<sequence length="149" mass="16836">MSIQENLKAATKQAMLAKDKLTLQTLRMLSAALKQIEIDKQIEISEEVALNELVRQVKQRQEAARQFHETGREDLAEKEEAEILIIQGFLPQQMSQAEWQTAVDKLIGESGLPREAASLGKLMPQLKAQLHGRADMSEVSKYLRQQLQA</sequence>
<gene>
    <name evidence="1" type="primary">yqeY</name>
    <name evidence="1" type="ORF">NCTC10717_01129</name>
</gene>
<dbReference type="InterPro" id="IPR023168">
    <property type="entry name" value="GatB_Yqey_C_2"/>
</dbReference>
<reference evidence="1 2" key="1">
    <citation type="submission" date="2018-06" db="EMBL/GenBank/DDBJ databases">
        <authorList>
            <consortium name="Pathogen Informatics"/>
            <person name="Doyle S."/>
        </authorList>
    </citation>
    <scope>NUCLEOTIDE SEQUENCE [LARGE SCALE GENOMIC DNA]</scope>
    <source>
        <strain evidence="1 2">NCTC10717</strain>
    </source>
</reference>
<dbReference type="InterPro" id="IPR003789">
    <property type="entry name" value="Asn/Gln_tRNA_amidoTrase-B-like"/>
</dbReference>
<dbReference type="Proteomes" id="UP000254575">
    <property type="component" value="Unassembled WGS sequence"/>
</dbReference>
<dbReference type="Gene3D" id="1.10.1510.10">
    <property type="entry name" value="Uncharacterised protein YqeY/AIM41 PF09424, N-terminal domain"/>
    <property type="match status" value="1"/>
</dbReference>
<dbReference type="PANTHER" id="PTHR28055">
    <property type="entry name" value="ALTERED INHERITANCE OF MITOCHONDRIA PROTEIN 41, MITOCHONDRIAL"/>
    <property type="match status" value="1"/>
</dbReference>